<dbReference type="Pfam" id="PF12643">
    <property type="entry name" value="MazG-like"/>
    <property type="match status" value="1"/>
</dbReference>
<comment type="caution">
    <text evidence="1">The sequence shown here is derived from an EMBL/GenBank/DDBJ whole genome shotgun (WGS) entry which is preliminary data.</text>
</comment>
<evidence type="ECO:0000313" key="1">
    <source>
        <dbReference type="EMBL" id="MCG3419975.1"/>
    </source>
</evidence>
<dbReference type="RefSeq" id="WP_238020398.1">
    <property type="nucleotide sequence ID" value="NZ_JAIFZM010000010.1"/>
</dbReference>
<dbReference type="EMBL" id="JAIFZM010000010">
    <property type="protein sequence ID" value="MCG3419975.1"/>
    <property type="molecule type" value="Genomic_DNA"/>
</dbReference>
<dbReference type="InterPro" id="IPR025984">
    <property type="entry name" value="DCTPP"/>
</dbReference>
<organism evidence="1 2">
    <name type="scientific">Oceanobacillus jordanicus</name>
    <dbReference type="NCBI Taxonomy" id="2867266"/>
    <lineage>
        <taxon>Bacteria</taxon>
        <taxon>Bacillati</taxon>
        <taxon>Bacillota</taxon>
        <taxon>Bacilli</taxon>
        <taxon>Bacillales</taxon>
        <taxon>Bacillaceae</taxon>
        <taxon>Oceanobacillus</taxon>
    </lineage>
</organism>
<evidence type="ECO:0000313" key="2">
    <source>
        <dbReference type="Proteomes" id="UP001199631"/>
    </source>
</evidence>
<protein>
    <submittedName>
        <fullName evidence="1">Nucleoside triphosphate pyrophosphohydrolase</fullName>
    </submittedName>
</protein>
<dbReference type="SUPFAM" id="SSF101386">
    <property type="entry name" value="all-alpha NTP pyrophosphatases"/>
    <property type="match status" value="1"/>
</dbReference>
<dbReference type="GO" id="GO:0047429">
    <property type="term" value="F:nucleoside triphosphate diphosphatase activity"/>
    <property type="evidence" value="ECO:0007669"/>
    <property type="project" value="InterPro"/>
</dbReference>
<sequence>MPTYNKLVRDKIPEIIKNTGKYFKTEILSNNRYIEELKTKLNAEITEYQETTTDTNALEELADVLELMHALAGVHGTSFDEIEKLRKEKAAKRGGFTDRIFLIEVEG</sequence>
<dbReference type="AlphaFoldDB" id="A0AAW5B7K0"/>
<keyword evidence="2" id="KW-1185">Reference proteome</keyword>
<dbReference type="Proteomes" id="UP001199631">
    <property type="component" value="Unassembled WGS sequence"/>
</dbReference>
<accession>A0AAW5B7K0</accession>
<reference evidence="1 2" key="1">
    <citation type="journal article" date="2022" name="Evol. Bioinform. Online">
        <title>Draft Genome Sequence of Oceanobacillus jordanicus Strain GSFE11, a Halotolerant Plant Growth-Promoting Bacterial Endophyte Isolated From the Jordan Valley.</title>
        <authorList>
            <person name="Alhindi T."/>
            <person name="Albdaiwi R."/>
        </authorList>
    </citation>
    <scope>NUCLEOTIDE SEQUENCE [LARGE SCALE GENOMIC DNA]</scope>
    <source>
        <strain evidence="1 2">GSFE11</strain>
    </source>
</reference>
<proteinExistence type="predicted"/>
<name>A0AAW5B7K0_9BACI</name>
<dbReference type="CDD" id="cd11532">
    <property type="entry name" value="NTP-PPase_COG4997"/>
    <property type="match status" value="1"/>
</dbReference>
<gene>
    <name evidence="1" type="ORF">K3T81_12490</name>
</gene>
<dbReference type="InterPro" id="IPR038735">
    <property type="entry name" value="MSMEG_1276-like_NTP-PPase_dom"/>
</dbReference>
<dbReference type="GO" id="GO:0009143">
    <property type="term" value="P:nucleoside triphosphate catabolic process"/>
    <property type="evidence" value="ECO:0007669"/>
    <property type="project" value="InterPro"/>
</dbReference>